<dbReference type="InterPro" id="IPR011993">
    <property type="entry name" value="PH-like_dom_sf"/>
</dbReference>
<dbReference type="GO" id="GO:0003779">
    <property type="term" value="F:actin binding"/>
    <property type="evidence" value="ECO:0007669"/>
    <property type="project" value="UniProtKB-KW"/>
</dbReference>
<evidence type="ECO:0000259" key="10">
    <source>
        <dbReference type="PROSITE" id="PS50003"/>
    </source>
</evidence>
<reference evidence="11" key="1">
    <citation type="submission" date="2025-08" db="UniProtKB">
        <authorList>
            <consortium name="Ensembl"/>
        </authorList>
    </citation>
    <scope>IDENTIFICATION</scope>
</reference>
<evidence type="ECO:0000256" key="9">
    <source>
        <dbReference type="SAM" id="MobiDB-lite"/>
    </source>
</evidence>
<dbReference type="HOGENOM" id="CLU_070730_0_0_1"/>
<feature type="compositionally biased region" description="Basic and acidic residues" evidence="9">
    <location>
        <begin position="1"/>
        <end position="11"/>
    </location>
</feature>
<dbReference type="InterPro" id="IPR001605">
    <property type="entry name" value="PH_dom-spectrin-type"/>
</dbReference>
<evidence type="ECO:0000256" key="2">
    <source>
        <dbReference type="ARBA" id="ARBA00006826"/>
    </source>
</evidence>
<evidence type="ECO:0000256" key="1">
    <source>
        <dbReference type="ARBA" id="ARBA00004245"/>
    </source>
</evidence>
<keyword evidence="8" id="KW-0175">Coiled coil</keyword>
<dbReference type="PANTHER" id="PTHR11915">
    <property type="entry name" value="SPECTRIN/FILAMIN RELATED CYTOSKELETAL PROTEIN"/>
    <property type="match status" value="1"/>
</dbReference>
<feature type="region of interest" description="Disordered" evidence="9">
    <location>
        <begin position="1"/>
        <end position="28"/>
    </location>
</feature>
<dbReference type="InterPro" id="IPR002017">
    <property type="entry name" value="Spectrin_repeat"/>
</dbReference>
<feature type="compositionally biased region" description="Polar residues" evidence="9">
    <location>
        <begin position="223"/>
        <end position="235"/>
    </location>
</feature>
<evidence type="ECO:0000256" key="3">
    <source>
        <dbReference type="ARBA" id="ARBA00022467"/>
    </source>
</evidence>
<dbReference type="GO" id="GO:0051693">
    <property type="term" value="P:actin filament capping"/>
    <property type="evidence" value="ECO:0007669"/>
    <property type="project" value="UniProtKB-KW"/>
</dbReference>
<evidence type="ECO:0000256" key="8">
    <source>
        <dbReference type="SAM" id="Coils"/>
    </source>
</evidence>
<dbReference type="Ensembl" id="ENSPMAT00000007407.1">
    <property type="protein sequence ID" value="ENSPMAP00000007375.1"/>
    <property type="gene ID" value="ENSPMAG00000006682.1"/>
</dbReference>
<feature type="region of interest" description="Disordered" evidence="9">
    <location>
        <begin position="223"/>
        <end position="276"/>
    </location>
</feature>
<keyword evidence="5" id="KW-0677">Repeat</keyword>
<dbReference type="OMA" id="RRERTHP"/>
<dbReference type="GeneTree" id="ENSGT00940000154864"/>
<dbReference type="Pfam" id="PF00435">
    <property type="entry name" value="Spectrin"/>
    <property type="match status" value="2"/>
</dbReference>
<evidence type="ECO:0000256" key="5">
    <source>
        <dbReference type="ARBA" id="ARBA00022737"/>
    </source>
</evidence>
<evidence type="ECO:0000256" key="7">
    <source>
        <dbReference type="ARBA" id="ARBA00023212"/>
    </source>
</evidence>
<feature type="compositionally biased region" description="Basic and acidic residues" evidence="9">
    <location>
        <begin position="263"/>
        <end position="275"/>
    </location>
</feature>
<evidence type="ECO:0000256" key="4">
    <source>
        <dbReference type="ARBA" id="ARBA00022490"/>
    </source>
</evidence>
<dbReference type="Pfam" id="PF15410">
    <property type="entry name" value="PH_9"/>
    <property type="match status" value="1"/>
</dbReference>
<dbReference type="SUPFAM" id="SSF46966">
    <property type="entry name" value="Spectrin repeat"/>
    <property type="match status" value="1"/>
</dbReference>
<dbReference type="STRING" id="7757.ENSPMAP00000007375"/>
<dbReference type="PROSITE" id="PS50003">
    <property type="entry name" value="PH_DOMAIN"/>
    <property type="match status" value="1"/>
</dbReference>
<dbReference type="InterPro" id="IPR001849">
    <property type="entry name" value="PH_domain"/>
</dbReference>
<dbReference type="GO" id="GO:0005856">
    <property type="term" value="C:cytoskeleton"/>
    <property type="evidence" value="ECO:0007669"/>
    <property type="project" value="UniProtKB-SubCell"/>
</dbReference>
<dbReference type="CDD" id="cd10571">
    <property type="entry name" value="PH_beta_spectrin"/>
    <property type="match status" value="1"/>
</dbReference>
<keyword evidence="3" id="KW-0117">Actin capping</keyword>
<dbReference type="SMART" id="SM00150">
    <property type="entry name" value="SPEC"/>
    <property type="match status" value="2"/>
</dbReference>
<feature type="domain" description="PH" evidence="10">
    <location>
        <begin position="258"/>
        <end position="339"/>
    </location>
</feature>
<organism evidence="11">
    <name type="scientific">Petromyzon marinus</name>
    <name type="common">Sea lamprey</name>
    <dbReference type="NCBI Taxonomy" id="7757"/>
    <lineage>
        <taxon>Eukaryota</taxon>
        <taxon>Metazoa</taxon>
        <taxon>Chordata</taxon>
        <taxon>Craniata</taxon>
        <taxon>Vertebrata</taxon>
        <taxon>Cyclostomata</taxon>
        <taxon>Hyperoartia</taxon>
        <taxon>Petromyzontiformes</taxon>
        <taxon>Petromyzontidae</taxon>
        <taxon>Petromyzon</taxon>
    </lineage>
</organism>
<dbReference type="InterPro" id="IPR041681">
    <property type="entry name" value="PH_9"/>
</dbReference>
<dbReference type="FunFam" id="1.20.58.60:FF:000011">
    <property type="entry name" value="Spectrin beta chain"/>
    <property type="match status" value="1"/>
</dbReference>
<keyword evidence="6" id="KW-0009">Actin-binding</keyword>
<keyword evidence="7" id="KW-0206">Cytoskeleton</keyword>
<dbReference type="GO" id="GO:0005543">
    <property type="term" value="F:phospholipid binding"/>
    <property type="evidence" value="ECO:0007669"/>
    <property type="project" value="InterPro"/>
</dbReference>
<dbReference type="Gene3D" id="2.30.29.30">
    <property type="entry name" value="Pleckstrin-homology domain (PH domain)/Phosphotyrosine-binding domain (PTB)"/>
    <property type="match status" value="1"/>
</dbReference>
<sequence length="339" mass="38462">RQMEAQEKPSAPRDVSSAELHITNHQDVKAEMDARNDSFVAVVEMGQSLLDRGHYASDEIQEKLEQLKDKRKGMVLHWEDRAEWLKLMLEVHQFARDAGVAEAWLLAQEPHVTCQEFGESADEVDELLKRQEAFEKSAGTWEERIALLEEARLAEEKRQEQLERERQEKEEEEEEARRAAEQEERFCHNHCQMSTDNGRPWHACLQIRGAADKEKELMEQTVQNGIPSDQESPKTNGEDAKEADGSAVPTAADEVQPATLKEGSLHRKHELDANGKKASSRSWNTVFCKLTDHGLGFYKDNKSAAAGALYHNEPPLPLAGAACEVASDYKKRKHVFKLQ</sequence>
<dbReference type="GO" id="GO:0016020">
    <property type="term" value="C:membrane"/>
    <property type="evidence" value="ECO:0007669"/>
    <property type="project" value="UniProtKB-ARBA"/>
</dbReference>
<dbReference type="GO" id="GO:0005737">
    <property type="term" value="C:cytoplasm"/>
    <property type="evidence" value="ECO:0007669"/>
    <property type="project" value="UniProtKB-ARBA"/>
</dbReference>
<name>S4RQ89_PETMA</name>
<evidence type="ECO:0000256" key="6">
    <source>
        <dbReference type="ARBA" id="ARBA00023203"/>
    </source>
</evidence>
<dbReference type="SUPFAM" id="SSF50729">
    <property type="entry name" value="PH domain-like"/>
    <property type="match status" value="1"/>
</dbReference>
<comment type="similarity">
    <text evidence="2">Belongs to the spectrin family.</text>
</comment>
<evidence type="ECO:0000313" key="11">
    <source>
        <dbReference type="Ensembl" id="ENSPMAP00000007375.1"/>
    </source>
</evidence>
<dbReference type="PRINTS" id="PR00683">
    <property type="entry name" value="SPECTRINPH"/>
</dbReference>
<feature type="coiled-coil region" evidence="8">
    <location>
        <begin position="144"/>
        <end position="186"/>
    </location>
</feature>
<comment type="subcellular location">
    <subcellularLocation>
        <location evidence="1">Cytoplasm</location>
        <location evidence="1">Cytoskeleton</location>
    </subcellularLocation>
</comment>
<dbReference type="AlphaFoldDB" id="S4RQ89"/>
<dbReference type="InterPro" id="IPR018159">
    <property type="entry name" value="Spectrin/alpha-actinin"/>
</dbReference>
<protein>
    <recommendedName>
        <fullName evidence="10">PH domain-containing protein</fullName>
    </recommendedName>
</protein>
<reference evidence="11" key="2">
    <citation type="submission" date="2025-09" db="UniProtKB">
        <authorList>
            <consortium name="Ensembl"/>
        </authorList>
    </citation>
    <scope>IDENTIFICATION</scope>
</reference>
<dbReference type="CDD" id="cd00176">
    <property type="entry name" value="SPEC"/>
    <property type="match status" value="1"/>
</dbReference>
<dbReference type="FunFam" id="2.30.29.30:FF:000024">
    <property type="entry name" value="Spectrin beta chain"/>
    <property type="match status" value="1"/>
</dbReference>
<proteinExistence type="inferred from homology"/>
<accession>S4RQ89</accession>
<keyword evidence="4" id="KW-0963">Cytoplasm</keyword>
<dbReference type="Gene3D" id="1.20.58.60">
    <property type="match status" value="2"/>
</dbReference>